<evidence type="ECO:0000256" key="1">
    <source>
        <dbReference type="SAM" id="MobiDB-lite"/>
    </source>
</evidence>
<proteinExistence type="predicted"/>
<feature type="compositionally biased region" description="Polar residues" evidence="1">
    <location>
        <begin position="16"/>
        <end position="30"/>
    </location>
</feature>
<sequence>MGQIIVPDYDKRTAAETPQNDPQFNINGGQTVSGGIGQQGQHIHQSGGTVNNNAGNDRNPRFNHRDHKPPVFVGRK</sequence>
<keyword evidence="3" id="KW-1185">Reference proteome</keyword>
<organism evidence="2 3">
    <name type="scientific">Desmophyllum pertusum</name>
    <dbReference type="NCBI Taxonomy" id="174260"/>
    <lineage>
        <taxon>Eukaryota</taxon>
        <taxon>Metazoa</taxon>
        <taxon>Cnidaria</taxon>
        <taxon>Anthozoa</taxon>
        <taxon>Hexacorallia</taxon>
        <taxon>Scleractinia</taxon>
        <taxon>Caryophylliina</taxon>
        <taxon>Caryophylliidae</taxon>
        <taxon>Desmophyllum</taxon>
    </lineage>
</organism>
<feature type="region of interest" description="Disordered" evidence="1">
    <location>
        <begin position="1"/>
        <end position="76"/>
    </location>
</feature>
<feature type="compositionally biased region" description="Low complexity" evidence="1">
    <location>
        <begin position="39"/>
        <end position="48"/>
    </location>
</feature>
<protein>
    <submittedName>
        <fullName evidence="2">Uncharacterized protein</fullName>
    </submittedName>
</protein>
<dbReference type="EMBL" id="MU825420">
    <property type="protein sequence ID" value="KAJ7390112.1"/>
    <property type="molecule type" value="Genomic_DNA"/>
</dbReference>
<dbReference type="Proteomes" id="UP001163046">
    <property type="component" value="Unassembled WGS sequence"/>
</dbReference>
<gene>
    <name evidence="2" type="ORF">OS493_027148</name>
</gene>
<evidence type="ECO:0000313" key="2">
    <source>
        <dbReference type="EMBL" id="KAJ7390112.1"/>
    </source>
</evidence>
<comment type="caution">
    <text evidence="2">The sequence shown here is derived from an EMBL/GenBank/DDBJ whole genome shotgun (WGS) entry which is preliminary data.</text>
</comment>
<reference evidence="2" key="1">
    <citation type="submission" date="2023-01" db="EMBL/GenBank/DDBJ databases">
        <title>Genome assembly of the deep-sea coral Lophelia pertusa.</title>
        <authorList>
            <person name="Herrera S."/>
            <person name="Cordes E."/>
        </authorList>
    </citation>
    <scope>NUCLEOTIDE SEQUENCE</scope>
    <source>
        <strain evidence="2">USNM1676648</strain>
        <tissue evidence="2">Polyp</tissue>
    </source>
</reference>
<evidence type="ECO:0000313" key="3">
    <source>
        <dbReference type="Proteomes" id="UP001163046"/>
    </source>
</evidence>
<accession>A0A9W9ZY95</accession>
<name>A0A9W9ZY95_9CNID</name>
<dbReference type="AlphaFoldDB" id="A0A9W9ZY95"/>